<dbReference type="Proteomes" id="UP000001554">
    <property type="component" value="Chromosome 1"/>
</dbReference>
<reference evidence="4" key="2">
    <citation type="submission" date="2025-08" db="UniProtKB">
        <authorList>
            <consortium name="RefSeq"/>
        </authorList>
    </citation>
    <scope>IDENTIFICATION</scope>
    <source>
        <strain evidence="4">S238N-H82</strain>
        <tissue evidence="4">Testes</tissue>
    </source>
</reference>
<feature type="transmembrane region" description="Helical" evidence="2">
    <location>
        <begin position="20"/>
        <end position="40"/>
    </location>
</feature>
<dbReference type="AlphaFoldDB" id="A0A9J7N3F8"/>
<dbReference type="InterPro" id="IPR002347">
    <property type="entry name" value="SDR_fam"/>
</dbReference>
<dbReference type="GeneID" id="118424249"/>
<dbReference type="PANTHER" id="PTHR43157">
    <property type="entry name" value="PHOSPHATIDYLINOSITOL-GLYCAN BIOSYNTHESIS CLASS F PROTEIN-RELATED"/>
    <property type="match status" value="1"/>
</dbReference>
<reference evidence="3" key="1">
    <citation type="journal article" date="2020" name="Nat. Ecol. Evol.">
        <title>Deeply conserved synteny resolves early events in vertebrate evolution.</title>
        <authorList>
            <person name="Simakov O."/>
            <person name="Marletaz F."/>
            <person name="Yue J.X."/>
            <person name="O'Connell B."/>
            <person name="Jenkins J."/>
            <person name="Brandt A."/>
            <person name="Calef R."/>
            <person name="Tung C.H."/>
            <person name="Huang T.K."/>
            <person name="Schmutz J."/>
            <person name="Satoh N."/>
            <person name="Yu J.K."/>
            <person name="Putnam N.H."/>
            <person name="Green R.E."/>
            <person name="Rokhsar D.S."/>
        </authorList>
    </citation>
    <scope>NUCLEOTIDE SEQUENCE [LARGE SCALE GENOMIC DNA]</scope>
    <source>
        <strain evidence="3">S238N-H82</strain>
    </source>
</reference>
<dbReference type="OMA" id="HARCEKR"/>
<dbReference type="OrthoDB" id="191139at2759"/>
<protein>
    <submittedName>
        <fullName evidence="4">Retinol dehydrogenase 14-like isoform X1</fullName>
    </submittedName>
</protein>
<dbReference type="Gene3D" id="3.40.50.720">
    <property type="entry name" value="NAD(P)-binding Rossmann-like Domain"/>
    <property type="match status" value="1"/>
</dbReference>
<keyword evidence="1" id="KW-0560">Oxidoreductase</keyword>
<dbReference type="GO" id="GO:0016491">
    <property type="term" value="F:oxidoreductase activity"/>
    <property type="evidence" value="ECO:0007669"/>
    <property type="project" value="UniProtKB-KW"/>
</dbReference>
<keyword evidence="3" id="KW-1185">Reference proteome</keyword>
<keyword evidence="2" id="KW-0812">Transmembrane</keyword>
<accession>A0A9J7N3F8</accession>
<evidence type="ECO:0000256" key="2">
    <source>
        <dbReference type="SAM" id="Phobius"/>
    </source>
</evidence>
<dbReference type="RefSeq" id="XP_035688685.1">
    <property type="nucleotide sequence ID" value="XM_035832792.1"/>
</dbReference>
<dbReference type="InterPro" id="IPR036291">
    <property type="entry name" value="NAD(P)-bd_dom_sf"/>
</dbReference>
<proteinExistence type="predicted"/>
<evidence type="ECO:0000256" key="1">
    <source>
        <dbReference type="ARBA" id="ARBA00023002"/>
    </source>
</evidence>
<evidence type="ECO:0000313" key="4">
    <source>
        <dbReference type="RefSeq" id="XP_035688685.1"/>
    </source>
</evidence>
<gene>
    <name evidence="4" type="primary">LOC118424249</name>
</gene>
<organism evidence="3 4">
    <name type="scientific">Branchiostoma floridae</name>
    <name type="common">Florida lancelet</name>
    <name type="synonym">Amphioxus</name>
    <dbReference type="NCBI Taxonomy" id="7739"/>
    <lineage>
        <taxon>Eukaryota</taxon>
        <taxon>Metazoa</taxon>
        <taxon>Chordata</taxon>
        <taxon>Cephalochordata</taxon>
        <taxon>Leptocardii</taxon>
        <taxon>Amphioxiformes</taxon>
        <taxon>Branchiostomatidae</taxon>
        <taxon>Branchiostoma</taxon>
    </lineage>
</organism>
<keyword evidence="2" id="KW-0472">Membrane</keyword>
<dbReference type="PANTHER" id="PTHR43157:SF31">
    <property type="entry name" value="PHOSPHATIDYLINOSITOL-GLYCAN BIOSYNTHESIS CLASS F PROTEIN"/>
    <property type="match status" value="1"/>
</dbReference>
<dbReference type="Pfam" id="PF00106">
    <property type="entry name" value="adh_short"/>
    <property type="match status" value="1"/>
</dbReference>
<dbReference type="KEGG" id="bfo:118424249"/>
<evidence type="ECO:0000313" key="3">
    <source>
        <dbReference type="Proteomes" id="UP000001554"/>
    </source>
</evidence>
<dbReference type="SUPFAM" id="SSF51735">
    <property type="entry name" value="NAD(P)-binding Rossmann-fold domains"/>
    <property type="match status" value="1"/>
</dbReference>
<sequence length="344" mass="37342">MTHTKMASDNASAGVFVQFVLNNFPIVVFAVFVGVGYFFWKRYSDNGDGGYKSGERLDGKTVIITGANKGTGKETARALAAKGARVILACRDITKADAAASDIRQTTGNGNVVVEELNLASLASIRKFAAKIKKRETSLDILINNAAVSACSKWVTEDGFDRQFATNHLGHFLLTNLLLDLLKTSAPSRVIIVSAVLYKRGKINFDDINGEKSYSPHGAYCQSMLASVLFMRELARRLEGTGVTANALHPGVVSTELSRNFSTTLGWIMLLLGPFFTAWVYLFAKTAKQGAQTTVRLAVDKELETTSGAYFSDCKPHELAPVGKDDVTARKLWHVSEEMVGLTG</sequence>
<dbReference type="PRINTS" id="PR00081">
    <property type="entry name" value="GDHRDH"/>
</dbReference>
<name>A0A9J7N3F8_BRAFL</name>
<keyword evidence="2" id="KW-1133">Transmembrane helix</keyword>
<feature type="transmembrane region" description="Helical" evidence="2">
    <location>
        <begin position="265"/>
        <end position="284"/>
    </location>
</feature>